<dbReference type="SUPFAM" id="SSF64288">
    <property type="entry name" value="Chorismate lyase-like"/>
    <property type="match status" value="1"/>
</dbReference>
<dbReference type="GO" id="GO:0045892">
    <property type="term" value="P:negative regulation of DNA-templated transcription"/>
    <property type="evidence" value="ECO:0007669"/>
    <property type="project" value="TreeGrafter"/>
</dbReference>
<feature type="domain" description="HTH gntR-type" evidence="4">
    <location>
        <begin position="4"/>
        <end position="71"/>
    </location>
</feature>
<name>A0A2V4NJI4_9ACTN</name>
<dbReference type="GO" id="GO:0003700">
    <property type="term" value="F:DNA-binding transcription factor activity"/>
    <property type="evidence" value="ECO:0007669"/>
    <property type="project" value="InterPro"/>
</dbReference>
<dbReference type="InterPro" id="IPR036388">
    <property type="entry name" value="WH-like_DNA-bd_sf"/>
</dbReference>
<evidence type="ECO:0000256" key="1">
    <source>
        <dbReference type="ARBA" id="ARBA00023015"/>
    </source>
</evidence>
<keyword evidence="1" id="KW-0805">Transcription regulation</keyword>
<dbReference type="AlphaFoldDB" id="A0A2V4NJI4"/>
<dbReference type="InterPro" id="IPR036390">
    <property type="entry name" value="WH_DNA-bd_sf"/>
</dbReference>
<dbReference type="GO" id="GO:0003677">
    <property type="term" value="F:DNA binding"/>
    <property type="evidence" value="ECO:0007669"/>
    <property type="project" value="UniProtKB-KW"/>
</dbReference>
<dbReference type="Gene3D" id="1.10.10.10">
    <property type="entry name" value="Winged helix-like DNA-binding domain superfamily/Winged helix DNA-binding domain"/>
    <property type="match status" value="1"/>
</dbReference>
<dbReference type="SMART" id="SM00345">
    <property type="entry name" value="HTH_GNTR"/>
    <property type="match status" value="1"/>
</dbReference>
<dbReference type="SUPFAM" id="SSF46785">
    <property type="entry name" value="Winged helix' DNA-binding domain"/>
    <property type="match status" value="1"/>
</dbReference>
<keyword evidence="2" id="KW-0238">DNA-binding</keyword>
<evidence type="ECO:0000256" key="3">
    <source>
        <dbReference type="ARBA" id="ARBA00023163"/>
    </source>
</evidence>
<accession>A0A2V4NJI4</accession>
<evidence type="ECO:0000259" key="4">
    <source>
        <dbReference type="PROSITE" id="PS50949"/>
    </source>
</evidence>
<dbReference type="Pfam" id="PF07702">
    <property type="entry name" value="UTRA"/>
    <property type="match status" value="1"/>
</dbReference>
<dbReference type="EMBL" id="PYBW01000109">
    <property type="protein sequence ID" value="PYC71910.1"/>
    <property type="molecule type" value="Genomic_DNA"/>
</dbReference>
<dbReference type="Proteomes" id="UP000248039">
    <property type="component" value="Unassembled WGS sequence"/>
</dbReference>
<keyword evidence="6" id="KW-1185">Reference proteome</keyword>
<dbReference type="RefSeq" id="WP_110672461.1">
    <property type="nucleotide sequence ID" value="NZ_PYBW01000109.1"/>
</dbReference>
<sequence length="240" mass="26059">MPAEKTFTRITDHYRRQILTGALPAGAKLPSNKELAAKWGVAVETVRRALSQLQVEKLIRTSPRGTFVADETPATASPADRLLAVQGTMRTFMEGETSVVTAAQLVVPPVYVADLFDLDHGDQVVRREYVAGRSSVRTLFAVDWFPAQFAVLVPDLLSTAASKNDGLTARVLEATERRITEARDDMHGRAADAREASALGLTVGAPILAGATRWGDDSGVIQYTEWCLPTRLTIGYEYGA</sequence>
<dbReference type="InterPro" id="IPR000524">
    <property type="entry name" value="Tscrpt_reg_HTH_GntR"/>
</dbReference>
<proteinExistence type="predicted"/>
<dbReference type="InterPro" id="IPR028978">
    <property type="entry name" value="Chorismate_lyase_/UTRA_dom_sf"/>
</dbReference>
<dbReference type="InterPro" id="IPR011663">
    <property type="entry name" value="UTRA"/>
</dbReference>
<reference evidence="5 6" key="1">
    <citation type="submission" date="2018-03" db="EMBL/GenBank/DDBJ databases">
        <title>Bioinformatic expansion and discovery of thiopeptide antibiotics.</title>
        <authorList>
            <person name="Schwalen C.J."/>
            <person name="Hudson G.A."/>
            <person name="Mitchell D.A."/>
        </authorList>
    </citation>
    <scope>NUCLEOTIDE SEQUENCE [LARGE SCALE GENOMIC DNA]</scope>
    <source>
        <strain evidence="5 6">ATCC 21389</strain>
    </source>
</reference>
<organism evidence="5 6">
    <name type="scientific">Streptomyces tateyamensis</name>
    <dbReference type="NCBI Taxonomy" id="565073"/>
    <lineage>
        <taxon>Bacteria</taxon>
        <taxon>Bacillati</taxon>
        <taxon>Actinomycetota</taxon>
        <taxon>Actinomycetes</taxon>
        <taxon>Kitasatosporales</taxon>
        <taxon>Streptomycetaceae</taxon>
        <taxon>Streptomyces</taxon>
    </lineage>
</organism>
<evidence type="ECO:0000256" key="2">
    <source>
        <dbReference type="ARBA" id="ARBA00023125"/>
    </source>
</evidence>
<dbReference type="CDD" id="cd07377">
    <property type="entry name" value="WHTH_GntR"/>
    <property type="match status" value="1"/>
</dbReference>
<evidence type="ECO:0000313" key="5">
    <source>
        <dbReference type="EMBL" id="PYC71910.1"/>
    </source>
</evidence>
<dbReference type="InterPro" id="IPR050679">
    <property type="entry name" value="Bact_HTH_transcr_reg"/>
</dbReference>
<comment type="caution">
    <text evidence="5">The sequence shown here is derived from an EMBL/GenBank/DDBJ whole genome shotgun (WGS) entry which is preliminary data.</text>
</comment>
<protein>
    <submittedName>
        <fullName evidence="5">GntR family transcriptional regulator</fullName>
    </submittedName>
</protein>
<dbReference type="PANTHER" id="PTHR44846:SF17">
    <property type="entry name" value="GNTR-FAMILY TRANSCRIPTIONAL REGULATOR"/>
    <property type="match status" value="1"/>
</dbReference>
<dbReference type="OrthoDB" id="3192286at2"/>
<dbReference type="Gene3D" id="3.40.1410.10">
    <property type="entry name" value="Chorismate lyase-like"/>
    <property type="match status" value="1"/>
</dbReference>
<dbReference type="PANTHER" id="PTHR44846">
    <property type="entry name" value="MANNOSYL-D-GLYCERATE TRANSPORT/METABOLISM SYSTEM REPRESSOR MNGR-RELATED"/>
    <property type="match status" value="1"/>
</dbReference>
<keyword evidence="3" id="KW-0804">Transcription</keyword>
<gene>
    <name evidence="5" type="ORF">C7C46_26545</name>
</gene>
<dbReference type="Pfam" id="PF00392">
    <property type="entry name" value="GntR"/>
    <property type="match status" value="1"/>
</dbReference>
<dbReference type="PROSITE" id="PS50949">
    <property type="entry name" value="HTH_GNTR"/>
    <property type="match status" value="1"/>
</dbReference>
<evidence type="ECO:0000313" key="6">
    <source>
        <dbReference type="Proteomes" id="UP000248039"/>
    </source>
</evidence>